<dbReference type="AlphaFoldDB" id="A0A7V3N4J9"/>
<keyword evidence="2 9" id="KW-0808">Transferase</keyword>
<dbReference type="Gene3D" id="2.40.30.10">
    <property type="entry name" value="Translation factors"/>
    <property type="match status" value="1"/>
</dbReference>
<dbReference type="GO" id="GO:0005737">
    <property type="term" value="C:cytoplasm"/>
    <property type="evidence" value="ECO:0007669"/>
    <property type="project" value="UniProtKB-SubCell"/>
</dbReference>
<dbReference type="EMBL" id="DTGG01000096">
    <property type="protein sequence ID" value="HFZ09101.1"/>
    <property type="molecule type" value="Genomic_DNA"/>
</dbReference>
<dbReference type="CDD" id="cd01998">
    <property type="entry name" value="MnmA_TRMU-like"/>
    <property type="match status" value="1"/>
</dbReference>
<keyword evidence="3 9" id="KW-0819">tRNA processing</keyword>
<evidence type="ECO:0000256" key="5">
    <source>
        <dbReference type="ARBA" id="ARBA00022840"/>
    </source>
</evidence>
<dbReference type="NCBIfam" id="NF001138">
    <property type="entry name" value="PRK00143.1"/>
    <property type="match status" value="1"/>
</dbReference>
<feature type="binding site" evidence="9">
    <location>
        <position position="134"/>
    </location>
    <ligand>
        <name>ATP</name>
        <dbReference type="ChEBI" id="CHEBI:30616"/>
    </ligand>
</feature>
<feature type="site" description="Interaction with tRNA" evidence="9">
    <location>
        <position position="376"/>
    </location>
</feature>
<dbReference type="SUPFAM" id="SSF52402">
    <property type="entry name" value="Adenine nucleotide alpha hydrolases-like"/>
    <property type="match status" value="1"/>
</dbReference>
<comment type="caution">
    <text evidence="12">The sequence shown here is derived from an EMBL/GenBank/DDBJ whole genome shotgun (WGS) entry which is preliminary data.</text>
</comment>
<dbReference type="EC" id="2.8.1.13" evidence="9"/>
<evidence type="ECO:0000313" key="12">
    <source>
        <dbReference type="EMBL" id="HFZ09101.1"/>
    </source>
</evidence>
<dbReference type="Pfam" id="PF20259">
    <property type="entry name" value="tRNA_Me_trans_M"/>
    <property type="match status" value="1"/>
</dbReference>
<evidence type="ECO:0000256" key="1">
    <source>
        <dbReference type="ARBA" id="ARBA00022555"/>
    </source>
</evidence>
<dbReference type="NCBIfam" id="TIGR00420">
    <property type="entry name" value="trmU"/>
    <property type="match status" value="1"/>
</dbReference>
<feature type="active site" description="Cysteine persulfide intermediate" evidence="9">
    <location>
        <position position="211"/>
    </location>
</feature>
<feature type="binding site" evidence="9">
    <location>
        <position position="34"/>
    </location>
    <ligand>
        <name>ATP</name>
        <dbReference type="ChEBI" id="CHEBI:30616"/>
    </ligand>
</feature>
<feature type="region of interest" description="Interaction with tRNA" evidence="9">
    <location>
        <begin position="161"/>
        <end position="163"/>
    </location>
</feature>
<evidence type="ECO:0000256" key="8">
    <source>
        <dbReference type="ARBA" id="ARBA00051542"/>
    </source>
</evidence>
<name>A0A7V3N4J9_UNCC3</name>
<dbReference type="Gene3D" id="2.30.30.280">
    <property type="entry name" value="Adenine nucleotide alpha hydrolases-like domains"/>
    <property type="match status" value="1"/>
</dbReference>
<dbReference type="InterPro" id="IPR023382">
    <property type="entry name" value="MnmA-like_central_sf"/>
</dbReference>
<dbReference type="InterPro" id="IPR046885">
    <property type="entry name" value="MnmA-like_C"/>
</dbReference>
<evidence type="ECO:0000259" key="11">
    <source>
        <dbReference type="Pfam" id="PF20259"/>
    </source>
</evidence>
<dbReference type="HAMAP" id="MF_00144">
    <property type="entry name" value="tRNA_thiouridyl_MnmA"/>
    <property type="match status" value="1"/>
</dbReference>
<proteinExistence type="inferred from homology"/>
<evidence type="ECO:0000256" key="4">
    <source>
        <dbReference type="ARBA" id="ARBA00022741"/>
    </source>
</evidence>
<evidence type="ECO:0000256" key="2">
    <source>
        <dbReference type="ARBA" id="ARBA00022679"/>
    </source>
</evidence>
<keyword evidence="7" id="KW-1015">Disulfide bond</keyword>
<evidence type="ECO:0000259" key="10">
    <source>
        <dbReference type="Pfam" id="PF20258"/>
    </source>
</evidence>
<dbReference type="GO" id="GO:0000049">
    <property type="term" value="F:tRNA binding"/>
    <property type="evidence" value="ECO:0007669"/>
    <property type="project" value="UniProtKB-KW"/>
</dbReference>
<evidence type="ECO:0000256" key="6">
    <source>
        <dbReference type="ARBA" id="ARBA00022884"/>
    </source>
</evidence>
<feature type="site" description="Interaction with tRNA" evidence="9">
    <location>
        <position position="135"/>
    </location>
</feature>
<reference evidence="12" key="1">
    <citation type="journal article" date="2020" name="mSystems">
        <title>Genome- and Community-Level Interaction Insights into Carbon Utilization and Element Cycling Functions of Hydrothermarchaeota in Hydrothermal Sediment.</title>
        <authorList>
            <person name="Zhou Z."/>
            <person name="Liu Y."/>
            <person name="Xu W."/>
            <person name="Pan J."/>
            <person name="Luo Z.H."/>
            <person name="Li M."/>
        </authorList>
    </citation>
    <scope>NUCLEOTIDE SEQUENCE [LARGE SCALE GENOMIC DNA]</scope>
    <source>
        <strain evidence="12">SpSt-757</strain>
    </source>
</reference>
<dbReference type="GO" id="GO:0002143">
    <property type="term" value="P:tRNA wobble position uridine thiolation"/>
    <property type="evidence" value="ECO:0007669"/>
    <property type="project" value="TreeGrafter"/>
</dbReference>
<comment type="similarity">
    <text evidence="9">Belongs to the MnmA/TRMU family.</text>
</comment>
<comment type="subcellular location">
    <subcellularLocation>
        <location evidence="9">Cytoplasm</location>
    </subcellularLocation>
</comment>
<dbReference type="Pfam" id="PF03054">
    <property type="entry name" value="tRNA_Me_trans"/>
    <property type="match status" value="1"/>
</dbReference>
<feature type="binding site" evidence="9">
    <location>
        <begin position="8"/>
        <end position="15"/>
    </location>
    <ligand>
        <name>ATP</name>
        <dbReference type="ChEBI" id="CHEBI:30616"/>
    </ligand>
</feature>
<dbReference type="PANTHER" id="PTHR11933:SF5">
    <property type="entry name" value="MITOCHONDRIAL TRNA-SPECIFIC 2-THIOURIDYLASE 1"/>
    <property type="match status" value="1"/>
</dbReference>
<dbReference type="InterPro" id="IPR004506">
    <property type="entry name" value="MnmA-like"/>
</dbReference>
<evidence type="ECO:0000256" key="3">
    <source>
        <dbReference type="ARBA" id="ARBA00022694"/>
    </source>
</evidence>
<sequence>MKKRVVVAMSGGVDSSVCAALLKNQGFDVVGVFMKLWAPGETTANNQQPTANIENRCCNIESLEGARRVAAKLGIPFYTIDLVEEFRKYVVNYYIKEYSSCHTPNPCVICNKFIKFKFLLEKALALEAEYLATGHYVRLRRTGPMGQISLMRLFQAKDKTKDQSYFLWTLTQEQLKHLLFPIGDYTKTQVREMAKKWGLPTAERAESQGLCFIGYWDNREFLGRFIEPKPGPILDLKGNILGKHCGLPFYTIGQRRGLPELKIKNYAFKKKGETPPLYVVKLDPKNNALIVGEERDLYKKELEVKNVSWINETNGTNLTNETGGANGINETNGIKLAARIRYGHPAIPCKMSKLKTKDPKLKVTFQKPVRAITPGQSIVFYKGEEVLGGGVIR</sequence>
<organism evidence="12">
    <name type="scientific">candidate division CPR3 bacterium</name>
    <dbReference type="NCBI Taxonomy" id="2268181"/>
    <lineage>
        <taxon>Bacteria</taxon>
        <taxon>Bacteria division CPR3</taxon>
    </lineage>
</organism>
<comment type="function">
    <text evidence="9">Catalyzes the 2-thiolation of uridine at the wobble position (U34) of tRNA, leading to the formation of s(2)U34.</text>
</comment>
<keyword evidence="5 9" id="KW-0067">ATP-binding</keyword>
<dbReference type="PANTHER" id="PTHR11933">
    <property type="entry name" value="TRNA 5-METHYLAMINOMETHYL-2-THIOURIDYLATE -METHYLTRANSFERASE"/>
    <property type="match status" value="1"/>
</dbReference>
<dbReference type="InterPro" id="IPR046884">
    <property type="entry name" value="MnmA-like_central"/>
</dbReference>
<feature type="domain" description="tRNA-specific 2-thiouridylase MnmA-like central" evidence="11">
    <location>
        <begin position="220"/>
        <end position="293"/>
    </location>
</feature>
<keyword evidence="9" id="KW-0963">Cytoplasm</keyword>
<feature type="active site" description="Nucleophile" evidence="9">
    <location>
        <position position="110"/>
    </location>
</feature>
<accession>A0A7V3N4J9</accession>
<dbReference type="GO" id="GO:0103016">
    <property type="term" value="F:tRNA-uridine 2-sulfurtransferase activity"/>
    <property type="evidence" value="ECO:0007669"/>
    <property type="project" value="UniProtKB-EC"/>
</dbReference>
<evidence type="ECO:0000256" key="7">
    <source>
        <dbReference type="ARBA" id="ARBA00023157"/>
    </source>
</evidence>
<dbReference type="GO" id="GO:0005524">
    <property type="term" value="F:ATP binding"/>
    <property type="evidence" value="ECO:0007669"/>
    <property type="project" value="UniProtKB-KW"/>
</dbReference>
<protein>
    <recommendedName>
        <fullName evidence="9">tRNA-specific 2-thiouridylase MnmA</fullName>
        <ecNumber evidence="9">2.8.1.13</ecNumber>
    </recommendedName>
</protein>
<comment type="catalytic activity">
    <reaction evidence="8 9">
        <text>S-sulfanyl-L-cysteinyl-[protein] + uridine(34) in tRNA + AH2 + ATP = 2-thiouridine(34) in tRNA + L-cysteinyl-[protein] + A + AMP + diphosphate + H(+)</text>
        <dbReference type="Rhea" id="RHEA:47032"/>
        <dbReference type="Rhea" id="RHEA-COMP:10131"/>
        <dbReference type="Rhea" id="RHEA-COMP:11726"/>
        <dbReference type="Rhea" id="RHEA-COMP:11727"/>
        <dbReference type="Rhea" id="RHEA-COMP:11728"/>
        <dbReference type="ChEBI" id="CHEBI:13193"/>
        <dbReference type="ChEBI" id="CHEBI:15378"/>
        <dbReference type="ChEBI" id="CHEBI:17499"/>
        <dbReference type="ChEBI" id="CHEBI:29950"/>
        <dbReference type="ChEBI" id="CHEBI:30616"/>
        <dbReference type="ChEBI" id="CHEBI:33019"/>
        <dbReference type="ChEBI" id="CHEBI:61963"/>
        <dbReference type="ChEBI" id="CHEBI:65315"/>
        <dbReference type="ChEBI" id="CHEBI:87170"/>
        <dbReference type="ChEBI" id="CHEBI:456215"/>
        <dbReference type="EC" id="2.8.1.13"/>
    </reaction>
</comment>
<dbReference type="FunFam" id="3.40.50.620:FF:000115">
    <property type="entry name" value="tRNA-specific 2-thiouridylase MnmA"/>
    <property type="match status" value="1"/>
</dbReference>
<comment type="caution">
    <text evidence="9">Lacks conserved residue(s) required for the propagation of feature annotation.</text>
</comment>
<feature type="domain" description="tRNA-specific 2-thiouridylase MnmA-like C-terminal" evidence="10">
    <location>
        <begin position="300"/>
        <end position="392"/>
    </location>
</feature>
<dbReference type="InterPro" id="IPR014729">
    <property type="entry name" value="Rossmann-like_a/b/a_fold"/>
</dbReference>
<keyword evidence="6 9" id="KW-0694">RNA-binding</keyword>
<keyword evidence="4 9" id="KW-0547">Nucleotide-binding</keyword>
<feature type="region of interest" description="Interaction with tRNA" evidence="9">
    <location>
        <begin position="341"/>
        <end position="342"/>
    </location>
</feature>
<keyword evidence="1 9" id="KW-0820">tRNA-binding</keyword>
<evidence type="ECO:0000256" key="9">
    <source>
        <dbReference type="HAMAP-Rule" id="MF_00144"/>
    </source>
</evidence>
<dbReference type="Pfam" id="PF20258">
    <property type="entry name" value="tRNA_Me_trans_C"/>
    <property type="match status" value="1"/>
</dbReference>
<gene>
    <name evidence="9 12" type="primary">mnmA</name>
    <name evidence="12" type="ORF">ENV41_03095</name>
</gene>
<dbReference type="Gene3D" id="3.40.50.620">
    <property type="entry name" value="HUPs"/>
    <property type="match status" value="1"/>
</dbReference>